<comment type="caution">
    <text evidence="1">The sequence shown here is derived from an EMBL/GenBank/DDBJ whole genome shotgun (WGS) entry which is preliminary data.</text>
</comment>
<dbReference type="KEGG" id="pchm:VFPPC_02845"/>
<organism evidence="1 2">
    <name type="scientific">Pochonia chlamydosporia 170</name>
    <dbReference type="NCBI Taxonomy" id="1380566"/>
    <lineage>
        <taxon>Eukaryota</taxon>
        <taxon>Fungi</taxon>
        <taxon>Dikarya</taxon>
        <taxon>Ascomycota</taxon>
        <taxon>Pezizomycotina</taxon>
        <taxon>Sordariomycetes</taxon>
        <taxon>Hypocreomycetidae</taxon>
        <taxon>Hypocreales</taxon>
        <taxon>Clavicipitaceae</taxon>
        <taxon>Pochonia</taxon>
    </lineage>
</organism>
<dbReference type="Proteomes" id="UP000078397">
    <property type="component" value="Unassembled WGS sequence"/>
</dbReference>
<reference evidence="1 2" key="1">
    <citation type="journal article" date="2016" name="PLoS Pathog.">
        <title>Biosynthesis of antibiotic leucinostatins in bio-control fungus Purpureocillium lilacinum and their inhibition on phytophthora revealed by genome mining.</title>
        <authorList>
            <person name="Wang G."/>
            <person name="Liu Z."/>
            <person name="Lin R."/>
            <person name="Li E."/>
            <person name="Mao Z."/>
            <person name="Ling J."/>
            <person name="Yang Y."/>
            <person name="Yin W.B."/>
            <person name="Xie B."/>
        </authorList>
    </citation>
    <scope>NUCLEOTIDE SEQUENCE [LARGE SCALE GENOMIC DNA]</scope>
    <source>
        <strain evidence="1">170</strain>
    </source>
</reference>
<sequence length="71" mass="7819">MRWRRLCPGLRTPSVLSTPYSILCKELYRPIEFAVGLQGMQCLAYVPDATGSKGAKCIPNKSPHGHGLSME</sequence>
<evidence type="ECO:0000313" key="2">
    <source>
        <dbReference type="Proteomes" id="UP000078397"/>
    </source>
</evidence>
<evidence type="ECO:0000313" key="1">
    <source>
        <dbReference type="EMBL" id="OAQ70360.2"/>
    </source>
</evidence>
<dbReference type="GeneID" id="28846420"/>
<gene>
    <name evidence="1" type="ORF">VFPPC_02845</name>
</gene>
<dbReference type="RefSeq" id="XP_018146897.2">
    <property type="nucleotide sequence ID" value="XM_018282426.2"/>
</dbReference>
<dbReference type="EMBL" id="LSBJ02000002">
    <property type="protein sequence ID" value="OAQ70360.2"/>
    <property type="molecule type" value="Genomic_DNA"/>
</dbReference>
<proteinExistence type="predicted"/>
<accession>A0A179FYU2</accession>
<name>A0A179FYU2_METCM</name>
<keyword evidence="2" id="KW-1185">Reference proteome</keyword>
<protein>
    <submittedName>
        <fullName evidence="1">Uncharacterized protein</fullName>
    </submittedName>
</protein>
<dbReference type="AlphaFoldDB" id="A0A179FYU2"/>